<proteinExistence type="predicted"/>
<evidence type="ECO:0000259" key="3">
    <source>
        <dbReference type="Pfam" id="PF08241"/>
    </source>
</evidence>
<dbReference type="Pfam" id="PF08241">
    <property type="entry name" value="Methyltransf_11"/>
    <property type="match status" value="1"/>
</dbReference>
<evidence type="ECO:0000313" key="4">
    <source>
        <dbReference type="EMBL" id="KAF2238311.1"/>
    </source>
</evidence>
<keyword evidence="1 4" id="KW-0489">Methyltransferase</keyword>
<keyword evidence="5" id="KW-1185">Reference proteome</keyword>
<dbReference type="GO" id="GO:0002098">
    <property type="term" value="P:tRNA wobble uridine modification"/>
    <property type="evidence" value="ECO:0007669"/>
    <property type="project" value="TreeGrafter"/>
</dbReference>
<gene>
    <name evidence="4" type="ORF">EV356DRAFT_479490</name>
</gene>
<name>A0A6A6HK20_VIRVR</name>
<evidence type="ECO:0000256" key="1">
    <source>
        <dbReference type="ARBA" id="ARBA00022603"/>
    </source>
</evidence>
<dbReference type="GO" id="GO:0005634">
    <property type="term" value="C:nucleus"/>
    <property type="evidence" value="ECO:0007669"/>
    <property type="project" value="TreeGrafter"/>
</dbReference>
<dbReference type="GO" id="GO:0106335">
    <property type="term" value="F:tRNA (5-carboxymethyluridine(34)-5-O)-methyltransferase activity"/>
    <property type="evidence" value="ECO:0007669"/>
    <property type="project" value="TreeGrafter"/>
</dbReference>
<dbReference type="SUPFAM" id="SSF53335">
    <property type="entry name" value="S-adenosyl-L-methionine-dependent methyltransferases"/>
    <property type="match status" value="1"/>
</dbReference>
<dbReference type="FunFam" id="3.40.50.150:FF:000219">
    <property type="entry name" value="tRNA (Carboxymethyluridine(34)-5-O)-methyltransferase"/>
    <property type="match status" value="1"/>
</dbReference>
<dbReference type="GO" id="GO:0008757">
    <property type="term" value="F:S-adenosylmethionine-dependent methyltransferase activity"/>
    <property type="evidence" value="ECO:0007669"/>
    <property type="project" value="InterPro"/>
</dbReference>
<reference evidence="4" key="1">
    <citation type="journal article" date="2020" name="Stud. Mycol.">
        <title>101 Dothideomycetes genomes: a test case for predicting lifestyles and emergence of pathogens.</title>
        <authorList>
            <person name="Haridas S."/>
            <person name="Albert R."/>
            <person name="Binder M."/>
            <person name="Bloem J."/>
            <person name="Labutti K."/>
            <person name="Salamov A."/>
            <person name="Andreopoulos B."/>
            <person name="Baker S."/>
            <person name="Barry K."/>
            <person name="Bills G."/>
            <person name="Bluhm B."/>
            <person name="Cannon C."/>
            <person name="Castanera R."/>
            <person name="Culley D."/>
            <person name="Daum C."/>
            <person name="Ezra D."/>
            <person name="Gonzalez J."/>
            <person name="Henrissat B."/>
            <person name="Kuo A."/>
            <person name="Liang C."/>
            <person name="Lipzen A."/>
            <person name="Lutzoni F."/>
            <person name="Magnuson J."/>
            <person name="Mondo S."/>
            <person name="Nolan M."/>
            <person name="Ohm R."/>
            <person name="Pangilinan J."/>
            <person name="Park H.-J."/>
            <person name="Ramirez L."/>
            <person name="Alfaro M."/>
            <person name="Sun H."/>
            <person name="Tritt A."/>
            <person name="Yoshinaga Y."/>
            <person name="Zwiers L.-H."/>
            <person name="Turgeon B."/>
            <person name="Goodwin S."/>
            <person name="Spatafora J."/>
            <person name="Crous P."/>
            <person name="Grigoriev I."/>
        </authorList>
    </citation>
    <scope>NUCLEOTIDE SEQUENCE</scope>
    <source>
        <strain evidence="4">Tuck. ex Michener</strain>
    </source>
</reference>
<dbReference type="Proteomes" id="UP000800092">
    <property type="component" value="Unassembled WGS sequence"/>
</dbReference>
<organism evidence="4 5">
    <name type="scientific">Viridothelium virens</name>
    <name type="common">Speckled blister lichen</name>
    <name type="synonym">Trypethelium virens</name>
    <dbReference type="NCBI Taxonomy" id="1048519"/>
    <lineage>
        <taxon>Eukaryota</taxon>
        <taxon>Fungi</taxon>
        <taxon>Dikarya</taxon>
        <taxon>Ascomycota</taxon>
        <taxon>Pezizomycotina</taxon>
        <taxon>Dothideomycetes</taxon>
        <taxon>Dothideomycetes incertae sedis</taxon>
        <taxon>Trypetheliales</taxon>
        <taxon>Trypetheliaceae</taxon>
        <taxon>Viridothelium</taxon>
    </lineage>
</organism>
<dbReference type="GO" id="GO:0030488">
    <property type="term" value="P:tRNA methylation"/>
    <property type="evidence" value="ECO:0007669"/>
    <property type="project" value="TreeGrafter"/>
</dbReference>
<accession>A0A6A6HK20</accession>
<feature type="domain" description="Methyltransferase type 11" evidence="3">
    <location>
        <begin position="53"/>
        <end position="136"/>
    </location>
</feature>
<dbReference type="Gene3D" id="3.40.50.150">
    <property type="entry name" value="Vaccinia Virus protein VP39"/>
    <property type="match status" value="1"/>
</dbReference>
<protein>
    <submittedName>
        <fullName evidence="4">Uracil-5--methyltransferase TRM9</fullName>
    </submittedName>
</protein>
<dbReference type="InterPro" id="IPR029063">
    <property type="entry name" value="SAM-dependent_MTases_sf"/>
</dbReference>
<dbReference type="InterPro" id="IPR051422">
    <property type="entry name" value="AlkB_tRNA_MeTrf/Diox"/>
</dbReference>
<dbReference type="PANTHER" id="PTHR13069:SF21">
    <property type="entry name" value="ALKYLATED DNA REPAIR PROTEIN ALKB HOMOLOG 8"/>
    <property type="match status" value="1"/>
</dbReference>
<sequence length="253" mass="28485">MPDTEQGYGAEYEHQHVHSVYERIAPHFSSTRYKPWPVVEKFLRELPDGSIGLDVGCGNGKYLAVNKNIFIVASDRSPNLVAIAGQHQPHSALVADALDLPYRLSFYDFAISVAVVHHLSTEERRVQSLKAIFDSLREADASSNGGRALIYVWALEQKESRRGWDEGHEQDVMVPWVMKDHKKKPKDADHVAEVPGAQTTHYRYYHLYRKGELEHDVSEAGGIVLDSGYEKDNWWAIVTRSATGGINHIDPPA</sequence>
<dbReference type="InterPro" id="IPR013216">
    <property type="entry name" value="Methyltransf_11"/>
</dbReference>
<dbReference type="CDD" id="cd02440">
    <property type="entry name" value="AdoMet_MTases"/>
    <property type="match status" value="1"/>
</dbReference>
<dbReference type="PANTHER" id="PTHR13069">
    <property type="entry name" value="ALKYLATED DNA REPAIR PROTEIN ALKB HOMOLOG 8"/>
    <property type="match status" value="1"/>
</dbReference>
<evidence type="ECO:0000313" key="5">
    <source>
        <dbReference type="Proteomes" id="UP000800092"/>
    </source>
</evidence>
<keyword evidence="2 4" id="KW-0808">Transferase</keyword>
<dbReference type="EMBL" id="ML991776">
    <property type="protein sequence ID" value="KAF2238311.1"/>
    <property type="molecule type" value="Genomic_DNA"/>
</dbReference>
<dbReference type="AlphaFoldDB" id="A0A6A6HK20"/>
<dbReference type="GO" id="GO:0005737">
    <property type="term" value="C:cytoplasm"/>
    <property type="evidence" value="ECO:0007669"/>
    <property type="project" value="TreeGrafter"/>
</dbReference>
<dbReference type="GO" id="GO:0000049">
    <property type="term" value="F:tRNA binding"/>
    <property type="evidence" value="ECO:0007669"/>
    <property type="project" value="TreeGrafter"/>
</dbReference>
<dbReference type="OrthoDB" id="271595at2759"/>
<evidence type="ECO:0000256" key="2">
    <source>
        <dbReference type="ARBA" id="ARBA00022679"/>
    </source>
</evidence>